<protein>
    <submittedName>
        <fullName evidence="3">Hydroxypyruvate reductase</fullName>
        <ecNumber evidence="3">1.1.1.81</ecNumber>
    </submittedName>
</protein>
<evidence type="ECO:0000259" key="2">
    <source>
        <dbReference type="Pfam" id="PF13660"/>
    </source>
</evidence>
<dbReference type="KEGG" id="apb:SAR116_2472"/>
<gene>
    <name evidence="3" type="ordered locus">SAR116_2472</name>
</gene>
<dbReference type="InterPro" id="IPR037035">
    <property type="entry name" value="GK-like_C_sf"/>
</dbReference>
<dbReference type="GO" id="GO:0005737">
    <property type="term" value="C:cytoplasm"/>
    <property type="evidence" value="ECO:0007669"/>
    <property type="project" value="TreeGrafter"/>
</dbReference>
<dbReference type="Gene3D" id="3.40.1480.10">
    <property type="entry name" value="MOFRL domain"/>
    <property type="match status" value="1"/>
</dbReference>
<evidence type="ECO:0000313" key="4">
    <source>
        <dbReference type="Proteomes" id="UP000007460"/>
    </source>
</evidence>
<accession>D5BQJ7</accession>
<dbReference type="HOGENOM" id="CLU_032279_1_1_5"/>
<dbReference type="Pfam" id="PF13660">
    <property type="entry name" value="DUF4147"/>
    <property type="match status" value="1"/>
</dbReference>
<proteinExistence type="predicted"/>
<dbReference type="SUPFAM" id="SSF82544">
    <property type="entry name" value="GckA/TtuD-like"/>
    <property type="match status" value="1"/>
</dbReference>
<feature type="domain" description="MOFRL" evidence="1">
    <location>
        <begin position="325"/>
        <end position="430"/>
    </location>
</feature>
<dbReference type="EC" id="1.1.1.81" evidence="3"/>
<dbReference type="EMBL" id="CP001751">
    <property type="protein sequence ID" value="ADE40715.1"/>
    <property type="molecule type" value="Genomic_DNA"/>
</dbReference>
<name>D5BQJ7_PUNMI</name>
<dbReference type="PANTHER" id="PTHR12227:SF0">
    <property type="entry name" value="GLYCERATE KINASE"/>
    <property type="match status" value="1"/>
</dbReference>
<dbReference type="Pfam" id="PF05161">
    <property type="entry name" value="MOFRL"/>
    <property type="match status" value="1"/>
</dbReference>
<sequence length="438" mass="44594">MSASGTVHGHGAGHFRDLLIAAFHAGIDAGRPEPVTRDAVARVLQQAGAGAPAPTAIIAIGKAACAMADAARQAGCLAPGIIVTNDENYQEIEGFDVHVSAHPVPDIRGLRASDAVEQLADSLTADDHLLLLISGGGSALLPAPAPGISLADKMALNEALLASGLDIHDMNVIRRLFSRLKGGRLAAVAMPARISQFLLSDVPGDRLESIASGVAAPEPTSLDAAIGLVHAHGLDRLAFVPAHLDALRSGKVQAPLGADNPVFDNVQTEILASNTICRLASRRLLEKAGDIEIIDAPDLDGDASIMGERLAACVKSVSKPGHYGIIVGGETTVTLTASSGVGGRAQEVALTTAIALAAERAAAPSEWAVLVGGTDGRDGPCDAAGALLTSDDALDIAKAKAALAAHDCYPFLQASGQLVMTGGTGTNLGDLAIIRFTR</sequence>
<dbReference type="Proteomes" id="UP000007460">
    <property type="component" value="Chromosome"/>
</dbReference>
<dbReference type="OrthoDB" id="9766552at2"/>
<dbReference type="AlphaFoldDB" id="D5BQJ7"/>
<evidence type="ECO:0000259" key="1">
    <source>
        <dbReference type="Pfam" id="PF05161"/>
    </source>
</evidence>
<dbReference type="Gene3D" id="3.40.50.10180">
    <property type="entry name" value="Glycerate kinase, MOFRL-like N-terminal domain"/>
    <property type="match status" value="1"/>
</dbReference>
<dbReference type="STRING" id="488538.SAR116_2472"/>
<dbReference type="InterPro" id="IPR007835">
    <property type="entry name" value="MOFRL"/>
</dbReference>
<keyword evidence="3" id="KW-0670">Pyruvate</keyword>
<feature type="domain" description="MOFRL-associated" evidence="2">
    <location>
        <begin position="21"/>
        <end position="235"/>
    </location>
</feature>
<evidence type="ECO:0000313" key="3">
    <source>
        <dbReference type="EMBL" id="ADE40715.1"/>
    </source>
</evidence>
<dbReference type="InterPro" id="IPR025286">
    <property type="entry name" value="MOFRL_assoc_dom"/>
</dbReference>
<dbReference type="eggNOG" id="COG2379">
    <property type="taxonomic scope" value="Bacteria"/>
</dbReference>
<keyword evidence="4" id="KW-1185">Reference proteome</keyword>
<dbReference type="InterPro" id="IPR039760">
    <property type="entry name" value="MOFRL_protein"/>
</dbReference>
<keyword evidence="3" id="KW-0560">Oxidoreductase</keyword>
<dbReference type="PANTHER" id="PTHR12227">
    <property type="entry name" value="GLYCERATE KINASE"/>
    <property type="match status" value="1"/>
</dbReference>
<dbReference type="InterPro" id="IPR038614">
    <property type="entry name" value="GK_N_sf"/>
</dbReference>
<dbReference type="GO" id="GO:0016618">
    <property type="term" value="F:hydroxypyruvate reductase [NAD(P)H] activity"/>
    <property type="evidence" value="ECO:0007669"/>
    <property type="project" value="UniProtKB-EC"/>
</dbReference>
<organism evidence="3 4">
    <name type="scientific">Puniceispirillum marinum (strain IMCC1322)</name>
    <dbReference type="NCBI Taxonomy" id="488538"/>
    <lineage>
        <taxon>Bacteria</taxon>
        <taxon>Pseudomonadati</taxon>
        <taxon>Pseudomonadota</taxon>
        <taxon>Alphaproteobacteria</taxon>
        <taxon>Candidatus Puniceispirillales</taxon>
        <taxon>Candidatus Puniceispirillaceae</taxon>
        <taxon>Candidatus Puniceispirillum</taxon>
    </lineage>
</organism>
<reference evidence="3 4" key="1">
    <citation type="journal article" date="2010" name="J. Bacteriol.">
        <title>Complete genome sequence of "Candidatus Puniceispirillum marinum" IMCC1322, a representative of the SAR116 clade in the Alphaproteobacteria.</title>
        <authorList>
            <person name="Oh H.M."/>
            <person name="Kwon K.K."/>
            <person name="Kang I."/>
            <person name="Kang S.G."/>
            <person name="Lee J.H."/>
            <person name="Kim S.J."/>
            <person name="Cho J.C."/>
        </authorList>
    </citation>
    <scope>NUCLEOTIDE SEQUENCE [LARGE SCALE GENOMIC DNA]</scope>
    <source>
        <strain evidence="3 4">IMCC1322</strain>
    </source>
</reference>
<dbReference type="RefSeq" id="WP_013047341.1">
    <property type="nucleotide sequence ID" value="NC_014010.1"/>
</dbReference>
<dbReference type="GO" id="GO:0008887">
    <property type="term" value="F:glycerate kinase activity"/>
    <property type="evidence" value="ECO:0007669"/>
    <property type="project" value="InterPro"/>
</dbReference>